<dbReference type="EMBL" id="FONG01000010">
    <property type="protein sequence ID" value="SFF24659.1"/>
    <property type="molecule type" value="Genomic_DNA"/>
</dbReference>
<dbReference type="InterPro" id="IPR036388">
    <property type="entry name" value="WH-like_DNA-bd_sf"/>
</dbReference>
<sequence>MVSSESRWEKRQRIRAHLMDLVEETEAGRPLPGERQLCETLAVSRPTLRSVMDDLVRDGLLLREHGRGVFVARSKVAQRLGQGPASGSGAGPGLSVGGVDGEWTSRTVEFTGAAAGPRIGRRLGTAPAERVLRITRLRLVDGDPMCVETLHVPAALVPGLAPRDLETDSFYRLLGSRYGILLTRASQLIEPTVVDEAEADLLGVPVHTPALLFERAARDADGRVVEFTRSVYRGDRYRILTELSLAPEADGGRVLGGSWSAASRVPGADTLVLDPYWNDRG</sequence>
<organism evidence="5 6">
    <name type="scientific">Actinacidiphila alni</name>
    <dbReference type="NCBI Taxonomy" id="380248"/>
    <lineage>
        <taxon>Bacteria</taxon>
        <taxon>Bacillati</taxon>
        <taxon>Actinomycetota</taxon>
        <taxon>Actinomycetes</taxon>
        <taxon>Kitasatosporales</taxon>
        <taxon>Streptomycetaceae</taxon>
        <taxon>Actinacidiphila</taxon>
    </lineage>
</organism>
<protein>
    <submittedName>
        <fullName evidence="5">GntR family transcriptional regulator</fullName>
    </submittedName>
</protein>
<dbReference type="Pfam" id="PF00392">
    <property type="entry name" value="GntR"/>
    <property type="match status" value="1"/>
</dbReference>
<keyword evidence="1" id="KW-0805">Transcription regulation</keyword>
<keyword evidence="2" id="KW-0238">DNA-binding</keyword>
<dbReference type="InterPro" id="IPR050679">
    <property type="entry name" value="Bact_HTH_transcr_reg"/>
</dbReference>
<dbReference type="SUPFAM" id="SSF64288">
    <property type="entry name" value="Chorismate lyase-like"/>
    <property type="match status" value="1"/>
</dbReference>
<dbReference type="OrthoDB" id="8584262at2"/>
<dbReference type="Proteomes" id="UP000199323">
    <property type="component" value="Unassembled WGS sequence"/>
</dbReference>
<dbReference type="Gene3D" id="3.40.1410.10">
    <property type="entry name" value="Chorismate lyase-like"/>
    <property type="match status" value="1"/>
</dbReference>
<name>A0A1I2H5H3_9ACTN</name>
<proteinExistence type="predicted"/>
<evidence type="ECO:0000259" key="4">
    <source>
        <dbReference type="PROSITE" id="PS50949"/>
    </source>
</evidence>
<dbReference type="PANTHER" id="PTHR44846:SF1">
    <property type="entry name" value="MANNOSYL-D-GLYCERATE TRANSPORT_METABOLISM SYSTEM REPRESSOR MNGR-RELATED"/>
    <property type="match status" value="1"/>
</dbReference>
<dbReference type="GO" id="GO:0045892">
    <property type="term" value="P:negative regulation of DNA-templated transcription"/>
    <property type="evidence" value="ECO:0007669"/>
    <property type="project" value="TreeGrafter"/>
</dbReference>
<dbReference type="SMART" id="SM00866">
    <property type="entry name" value="UTRA"/>
    <property type="match status" value="1"/>
</dbReference>
<dbReference type="Gene3D" id="1.10.10.10">
    <property type="entry name" value="Winged helix-like DNA-binding domain superfamily/Winged helix DNA-binding domain"/>
    <property type="match status" value="1"/>
</dbReference>
<dbReference type="CDD" id="cd07377">
    <property type="entry name" value="WHTH_GntR"/>
    <property type="match status" value="1"/>
</dbReference>
<dbReference type="SMART" id="SM00345">
    <property type="entry name" value="HTH_GNTR"/>
    <property type="match status" value="1"/>
</dbReference>
<dbReference type="AlphaFoldDB" id="A0A1I2H5H3"/>
<dbReference type="InterPro" id="IPR036390">
    <property type="entry name" value="WH_DNA-bd_sf"/>
</dbReference>
<dbReference type="RefSeq" id="WP_093714674.1">
    <property type="nucleotide sequence ID" value="NZ_FONG01000010.1"/>
</dbReference>
<dbReference type="GO" id="GO:0003700">
    <property type="term" value="F:DNA-binding transcription factor activity"/>
    <property type="evidence" value="ECO:0007669"/>
    <property type="project" value="InterPro"/>
</dbReference>
<evidence type="ECO:0000256" key="3">
    <source>
        <dbReference type="ARBA" id="ARBA00023163"/>
    </source>
</evidence>
<dbReference type="SUPFAM" id="SSF46785">
    <property type="entry name" value="Winged helix' DNA-binding domain"/>
    <property type="match status" value="1"/>
</dbReference>
<dbReference type="InterPro" id="IPR000524">
    <property type="entry name" value="Tscrpt_reg_HTH_GntR"/>
</dbReference>
<evidence type="ECO:0000313" key="5">
    <source>
        <dbReference type="EMBL" id="SFF24659.1"/>
    </source>
</evidence>
<accession>A0A1I2H5H3</accession>
<dbReference type="GO" id="GO:0003677">
    <property type="term" value="F:DNA binding"/>
    <property type="evidence" value="ECO:0007669"/>
    <property type="project" value="UniProtKB-KW"/>
</dbReference>
<dbReference type="Pfam" id="PF07702">
    <property type="entry name" value="UTRA"/>
    <property type="match status" value="1"/>
</dbReference>
<gene>
    <name evidence="5" type="ORF">SAMN05216251_11081</name>
</gene>
<dbReference type="PRINTS" id="PR00035">
    <property type="entry name" value="HTHGNTR"/>
</dbReference>
<feature type="domain" description="HTH gntR-type" evidence="4">
    <location>
        <begin position="4"/>
        <end position="74"/>
    </location>
</feature>
<dbReference type="PANTHER" id="PTHR44846">
    <property type="entry name" value="MANNOSYL-D-GLYCERATE TRANSPORT/METABOLISM SYSTEM REPRESSOR MNGR-RELATED"/>
    <property type="match status" value="1"/>
</dbReference>
<reference evidence="6" key="1">
    <citation type="submission" date="2016-10" db="EMBL/GenBank/DDBJ databases">
        <authorList>
            <person name="Varghese N."/>
            <person name="Submissions S."/>
        </authorList>
    </citation>
    <scope>NUCLEOTIDE SEQUENCE [LARGE SCALE GENOMIC DNA]</scope>
    <source>
        <strain evidence="6">CGMCC 4.3510</strain>
    </source>
</reference>
<evidence type="ECO:0000256" key="2">
    <source>
        <dbReference type="ARBA" id="ARBA00023125"/>
    </source>
</evidence>
<evidence type="ECO:0000313" key="6">
    <source>
        <dbReference type="Proteomes" id="UP000199323"/>
    </source>
</evidence>
<keyword evidence="6" id="KW-1185">Reference proteome</keyword>
<dbReference type="PROSITE" id="PS50949">
    <property type="entry name" value="HTH_GNTR"/>
    <property type="match status" value="1"/>
</dbReference>
<keyword evidence="3" id="KW-0804">Transcription</keyword>
<dbReference type="InterPro" id="IPR011663">
    <property type="entry name" value="UTRA"/>
</dbReference>
<dbReference type="InterPro" id="IPR028978">
    <property type="entry name" value="Chorismate_lyase_/UTRA_dom_sf"/>
</dbReference>
<evidence type="ECO:0000256" key="1">
    <source>
        <dbReference type="ARBA" id="ARBA00023015"/>
    </source>
</evidence>
<dbReference type="STRING" id="380248.SAMN05216251_11081"/>